<dbReference type="CDD" id="cd10280">
    <property type="entry name" value="PQQ_mGDH"/>
    <property type="match status" value="1"/>
</dbReference>
<comment type="cofactor">
    <cofactor evidence="1">
        <name>pyrroloquinoline quinone</name>
        <dbReference type="ChEBI" id="CHEBI:58442"/>
    </cofactor>
</comment>
<feature type="region of interest" description="Disordered" evidence="4">
    <location>
        <begin position="530"/>
        <end position="551"/>
    </location>
</feature>
<feature type="transmembrane region" description="Helical" evidence="5">
    <location>
        <begin position="121"/>
        <end position="139"/>
    </location>
</feature>
<evidence type="ECO:0000256" key="1">
    <source>
        <dbReference type="ARBA" id="ARBA00001931"/>
    </source>
</evidence>
<accession>A0A0J7Y2R4</accession>
<dbReference type="InterPro" id="IPR018391">
    <property type="entry name" value="PQQ_b-propeller_rpt"/>
</dbReference>
<feature type="transmembrane region" description="Helical" evidence="5">
    <location>
        <begin position="146"/>
        <end position="168"/>
    </location>
</feature>
<dbReference type="SUPFAM" id="SSF50998">
    <property type="entry name" value="Quinoprotein alcohol dehydrogenase-like"/>
    <property type="match status" value="1"/>
</dbReference>
<dbReference type="SMART" id="SM00564">
    <property type="entry name" value="PQQ"/>
    <property type="match status" value="5"/>
</dbReference>
<evidence type="ECO:0000256" key="5">
    <source>
        <dbReference type="SAM" id="Phobius"/>
    </source>
</evidence>
<comment type="similarity">
    <text evidence="2">Belongs to the bacterial PQQ dehydrogenase family.</text>
</comment>
<feature type="transmembrane region" description="Helical" evidence="5">
    <location>
        <begin position="72"/>
        <end position="88"/>
    </location>
</feature>
<keyword evidence="8" id="KW-1185">Reference proteome</keyword>
<dbReference type="Pfam" id="PF01011">
    <property type="entry name" value="PQQ"/>
    <property type="match status" value="1"/>
</dbReference>
<dbReference type="GO" id="GO:0008876">
    <property type="term" value="F:quinoprotein glucose dehydrogenase activity"/>
    <property type="evidence" value="ECO:0007669"/>
    <property type="project" value="TreeGrafter"/>
</dbReference>
<dbReference type="AlphaFoldDB" id="A0A0J7Y2R4"/>
<dbReference type="Proteomes" id="UP000052232">
    <property type="component" value="Unassembled WGS sequence"/>
</dbReference>
<gene>
    <name evidence="7" type="ORF">V473_05905</name>
</gene>
<dbReference type="InterPro" id="IPR017511">
    <property type="entry name" value="PQQ_mDH"/>
</dbReference>
<dbReference type="PATRIC" id="fig|1420583.3.peg.1190"/>
<dbReference type="Gene3D" id="2.140.10.10">
    <property type="entry name" value="Quinoprotein alcohol dehydrogenase-like superfamily"/>
    <property type="match status" value="2"/>
</dbReference>
<evidence type="ECO:0000313" key="7">
    <source>
        <dbReference type="EMBL" id="KMS57738.1"/>
    </source>
</evidence>
<dbReference type="EMBL" id="JACT01000001">
    <property type="protein sequence ID" value="KMS57738.1"/>
    <property type="molecule type" value="Genomic_DNA"/>
</dbReference>
<dbReference type="GO" id="GO:0048038">
    <property type="term" value="F:quinone binding"/>
    <property type="evidence" value="ECO:0007669"/>
    <property type="project" value="InterPro"/>
</dbReference>
<dbReference type="GO" id="GO:0016020">
    <property type="term" value="C:membrane"/>
    <property type="evidence" value="ECO:0007669"/>
    <property type="project" value="InterPro"/>
</dbReference>
<reference evidence="7 8" key="1">
    <citation type="journal article" date="2015" name="G3 (Bethesda)">
        <title>Insights into Ongoing Evolution of the Hexachlorocyclohexane Catabolic Pathway from Comparative Genomics of Ten Sphingomonadaceae Strains.</title>
        <authorList>
            <person name="Pearce S.L."/>
            <person name="Oakeshott J.G."/>
            <person name="Pandey G."/>
        </authorList>
    </citation>
    <scope>NUCLEOTIDE SEQUENCE [LARGE SCALE GENOMIC DNA]</scope>
    <source>
        <strain evidence="7 8">LL01</strain>
    </source>
</reference>
<feature type="domain" description="Pyrrolo-quinoline quinone repeat" evidence="6">
    <location>
        <begin position="192"/>
        <end position="790"/>
    </location>
</feature>
<feature type="transmembrane region" description="Helical" evidence="5">
    <location>
        <begin position="95"/>
        <end position="115"/>
    </location>
</feature>
<evidence type="ECO:0000313" key="8">
    <source>
        <dbReference type="Proteomes" id="UP000052232"/>
    </source>
</evidence>
<evidence type="ECO:0000256" key="3">
    <source>
        <dbReference type="ARBA" id="ARBA00023002"/>
    </source>
</evidence>
<feature type="transmembrane region" description="Helical" evidence="5">
    <location>
        <begin position="45"/>
        <end position="66"/>
    </location>
</feature>
<protein>
    <submittedName>
        <fullName evidence="7">Pyrrolo-quinoline quinone</fullName>
    </submittedName>
</protein>
<dbReference type="InterPro" id="IPR011047">
    <property type="entry name" value="Quinoprotein_ADH-like_sf"/>
</dbReference>
<dbReference type="PANTHER" id="PTHR32303:SF4">
    <property type="entry name" value="QUINOPROTEIN GLUCOSE DEHYDROGENASE"/>
    <property type="match status" value="1"/>
</dbReference>
<dbReference type="InterPro" id="IPR002372">
    <property type="entry name" value="PQQ_rpt_dom"/>
</dbReference>
<proteinExistence type="inferred from homology"/>
<comment type="caution">
    <text evidence="7">The sequence shown here is derived from an EMBL/GenBank/DDBJ whole genome shotgun (WGS) entry which is preliminary data.</text>
</comment>
<organism evidence="7 8">
    <name type="scientific">Sphingobium cupriresistens LL01</name>
    <dbReference type="NCBI Taxonomy" id="1420583"/>
    <lineage>
        <taxon>Bacteria</taxon>
        <taxon>Pseudomonadati</taxon>
        <taxon>Pseudomonadota</taxon>
        <taxon>Alphaproteobacteria</taxon>
        <taxon>Sphingomonadales</taxon>
        <taxon>Sphingomonadaceae</taxon>
        <taxon>Sphingobium</taxon>
    </lineage>
</organism>
<dbReference type="STRING" id="1420583.V473_05905"/>
<dbReference type="NCBIfam" id="TIGR03074">
    <property type="entry name" value="PQQ_membr_DH"/>
    <property type="match status" value="1"/>
</dbReference>
<name>A0A0J7Y2R4_9SPHN</name>
<keyword evidence="5" id="KW-1133">Transmembrane helix</keyword>
<sequence>MAASPPRPASPISRRSWRYCKKASTHEGGGHFGAIAQVMIRLTRLVAALLLLVGLAVAVGGAYLIWLGGSPYYLPGGIVVALSGWWLWRGDRRAGWLYALFLTITIVWALCEVGFDGWQLTARIVGPALFGVPFLLPYIRRRIGKGAVAAGLAGMAGLLLILGCALRSPMEIAAIPGRTATQIAIPGDPGLWPVWGRDEAGTRFSPLTQITPTNVEKLQLAWTFDTGHDPMNAPVPSPLQSTPLMVDGKLLLCTQTNIVFALDPENGKPLWRFDPKVDPKGGSAVRTCRGVAYHDNGAAASTACPRRVITATYGAQLIALDSASGRPCPGFGKSGFVDLNAGMGRTAPGLYYISSAPVIVGDVIVLGGWVADNVSTDEPSGVIRGFDVTTGALRWAWDMGNPNNAHGPAPGEAYTRSTPNSWAPMSADTKLGLVFVPTGNATPDHFGAYRSPQSEKYGSSVVALDAATGAVRWSFQTAHHDLWDYDVASQPTLIDLPASGGTIPALVQPTKRGELFLLDRRTGKPLAQVREQAAPQAGKAPEERLSPTQPFSIGMPSLAGGRITERDMWGITPIDQLWCRIQFRKLRYDGPNTPPGLTESLLYPSLGGGMNWSGVSYDPERRLLMVNSISYPTLMQLVPRAAAGGGKGPGASHNATDFAAPLPMAGTPYGARLRGFTSPLGTLCLAPPYGRMTAIDMTTRKIAWQRPVGTVRDSGPLGLKVGLPIRMGMPGFGGTLVTRSGLTFFGGVKERAFRAFATDTGKMLWSVRMPASGNANPMTYLGPRSGRQFVVIAATGHVTSQSFPLGRTFHAYALPQEGK</sequence>
<keyword evidence="5" id="KW-0472">Membrane</keyword>
<evidence type="ECO:0000256" key="2">
    <source>
        <dbReference type="ARBA" id="ARBA00008156"/>
    </source>
</evidence>
<dbReference type="PANTHER" id="PTHR32303">
    <property type="entry name" value="QUINOPROTEIN ALCOHOL DEHYDROGENASE (CYTOCHROME C)"/>
    <property type="match status" value="1"/>
</dbReference>
<evidence type="ECO:0000259" key="6">
    <source>
        <dbReference type="Pfam" id="PF01011"/>
    </source>
</evidence>
<evidence type="ECO:0000256" key="4">
    <source>
        <dbReference type="SAM" id="MobiDB-lite"/>
    </source>
</evidence>
<keyword evidence="5" id="KW-0812">Transmembrane</keyword>
<keyword evidence="3" id="KW-0560">Oxidoreductase</keyword>